<keyword evidence="2" id="KW-1185">Reference proteome</keyword>
<reference evidence="1 2" key="1">
    <citation type="journal article" date="2023" name="Limnol Oceanogr Lett">
        <title>Environmental adaptations by the intertidal Antarctic cyanobacterium Halotia branconii CENA392 as revealed using long-read genome sequencing.</title>
        <authorList>
            <person name="Dextro R.B."/>
            <person name="Delbaje E."/>
            <person name="Freitas P.N.N."/>
            <person name="Geraldes V."/>
            <person name="Pinto E."/>
            <person name="Long P.F."/>
            <person name="Fiore M.F."/>
        </authorList>
    </citation>
    <scope>NUCLEOTIDE SEQUENCE [LARGE SCALE GENOMIC DNA]</scope>
    <source>
        <strain evidence="1 2">CENA392</strain>
    </source>
</reference>
<gene>
    <name evidence="1" type="ORF">QI031_29715</name>
</gene>
<evidence type="ECO:0000313" key="2">
    <source>
        <dbReference type="Proteomes" id="UP001223520"/>
    </source>
</evidence>
<name>A0AAJ6P9H8_9CYAN</name>
<organism evidence="1 2">
    <name type="scientific">Halotia branconii CENA392</name>
    <dbReference type="NCBI Taxonomy" id="1539056"/>
    <lineage>
        <taxon>Bacteria</taxon>
        <taxon>Bacillati</taxon>
        <taxon>Cyanobacteriota</taxon>
        <taxon>Cyanophyceae</taxon>
        <taxon>Nostocales</taxon>
        <taxon>Nodulariaceae</taxon>
        <taxon>Halotia</taxon>
    </lineage>
</organism>
<protein>
    <submittedName>
        <fullName evidence="1">DUF3368 domain-containing protein</fullName>
    </submittedName>
</protein>
<accession>A0AAJ6P9H8</accession>
<dbReference type="Pfam" id="PF11848">
    <property type="entry name" value="DUF3368"/>
    <property type="match status" value="1"/>
</dbReference>
<dbReference type="Proteomes" id="UP001223520">
    <property type="component" value="Chromosome"/>
</dbReference>
<proteinExistence type="predicted"/>
<dbReference type="EMBL" id="CP124543">
    <property type="protein sequence ID" value="WGV25844.1"/>
    <property type="molecule type" value="Genomic_DNA"/>
</dbReference>
<evidence type="ECO:0000313" key="1">
    <source>
        <dbReference type="EMBL" id="WGV25844.1"/>
    </source>
</evidence>
<dbReference type="KEGG" id="hbq:QI031_29715"/>
<dbReference type="InterPro" id="IPR021799">
    <property type="entry name" value="PIN-like_prokaryotic"/>
</dbReference>
<dbReference type="AlphaFoldDB" id="A0AAJ6P9H8"/>
<dbReference type="RefSeq" id="WP_281483131.1">
    <property type="nucleotide sequence ID" value="NZ_CP124543.1"/>
</dbReference>
<dbReference type="PANTHER" id="PTHR39550">
    <property type="entry name" value="SLL0658 PROTEIN"/>
    <property type="match status" value="1"/>
</dbReference>
<sequence length="161" mass="18127">MQIILNSSPLIFLSKLNYLNQFFESPDNFYIPQSVADEIKAKSDPSSQTVQALINTSNLKIRSSKLITLVNSLNQRLGKGESEAIALAIELSTDYVLLDDSTARREAIRLGLNIKGTLAVIKKLSKDGKISIKSLDELYQQLMKIEFRVKRSLFDQIFSED</sequence>
<dbReference type="PANTHER" id="PTHR39550:SF1">
    <property type="entry name" value="SLL0658 PROTEIN"/>
    <property type="match status" value="1"/>
</dbReference>